<sequence length="281" mass="31037">MSYEVISETASFGGVQGYYKHTAETLKCDMRFSVYMPPQAQEGKVPVLWYLSGLTCTEDNATVKAGFQRVASELGLMIICPDTSPRGEGVPNVEEYDFGQGAGFYVDATEKPWAEHFKMYSYITKELPSVIAANFAAADMEKQGITGHSMGGHGALTLFLKNQDVYKSVSAFSPIVAPMKCPWGQKALPGYLGDNPNVWAEYDACALLRKLGSVDTEILIDQGLADNFMEGQLKPELFEDACEATGQQLKLRRHEGYDHGYFFIATFMEDHLRHHAGVLTA</sequence>
<gene>
    <name evidence="8" type="primary">fghA</name>
    <name evidence="8" type="ORF">ACFOKA_01960</name>
</gene>
<organism evidence="8 9">
    <name type="scientific">Kordiimonas pumila</name>
    <dbReference type="NCBI Taxonomy" id="2161677"/>
    <lineage>
        <taxon>Bacteria</taxon>
        <taxon>Pseudomonadati</taxon>
        <taxon>Pseudomonadota</taxon>
        <taxon>Alphaproteobacteria</taxon>
        <taxon>Kordiimonadales</taxon>
        <taxon>Kordiimonadaceae</taxon>
        <taxon>Kordiimonas</taxon>
    </lineage>
</organism>
<protein>
    <recommendedName>
        <fullName evidence="2 6">S-formylglutathione hydrolase</fullName>
        <ecNumber evidence="2 6">3.1.2.12</ecNumber>
    </recommendedName>
</protein>
<dbReference type="InterPro" id="IPR014186">
    <property type="entry name" value="S-formylglutathione_hydrol"/>
</dbReference>
<dbReference type="PANTHER" id="PTHR10061:SF0">
    <property type="entry name" value="S-FORMYLGLUTATHIONE HYDROLASE"/>
    <property type="match status" value="1"/>
</dbReference>
<comment type="function">
    <text evidence="7">Serine hydrolase involved in the detoxification of formaldehyde.</text>
</comment>
<evidence type="ECO:0000256" key="1">
    <source>
        <dbReference type="ARBA" id="ARBA00005622"/>
    </source>
</evidence>
<name>A0ABV7D0W4_9PROT</name>
<comment type="catalytic activity">
    <reaction evidence="5 7">
        <text>S-formylglutathione + H2O = formate + glutathione + H(+)</text>
        <dbReference type="Rhea" id="RHEA:14961"/>
        <dbReference type="ChEBI" id="CHEBI:15377"/>
        <dbReference type="ChEBI" id="CHEBI:15378"/>
        <dbReference type="ChEBI" id="CHEBI:15740"/>
        <dbReference type="ChEBI" id="CHEBI:57688"/>
        <dbReference type="ChEBI" id="CHEBI:57925"/>
        <dbReference type="EC" id="3.1.2.12"/>
    </reaction>
</comment>
<comment type="caution">
    <text evidence="8">The sequence shown here is derived from an EMBL/GenBank/DDBJ whole genome shotgun (WGS) entry which is preliminary data.</text>
</comment>
<dbReference type="Proteomes" id="UP001595444">
    <property type="component" value="Unassembled WGS sequence"/>
</dbReference>
<keyword evidence="9" id="KW-1185">Reference proteome</keyword>
<dbReference type="NCBIfam" id="TIGR02821">
    <property type="entry name" value="fghA_ester_D"/>
    <property type="match status" value="1"/>
</dbReference>
<evidence type="ECO:0000256" key="7">
    <source>
        <dbReference type="RuleBase" id="RU363068"/>
    </source>
</evidence>
<keyword evidence="4 7" id="KW-0378">Hydrolase</keyword>
<dbReference type="GO" id="GO:0018738">
    <property type="term" value="F:S-formylglutathione hydrolase activity"/>
    <property type="evidence" value="ECO:0007669"/>
    <property type="project" value="UniProtKB-EC"/>
</dbReference>
<evidence type="ECO:0000256" key="2">
    <source>
        <dbReference type="ARBA" id="ARBA00012479"/>
    </source>
</evidence>
<evidence type="ECO:0000256" key="6">
    <source>
        <dbReference type="NCBIfam" id="TIGR02821"/>
    </source>
</evidence>
<dbReference type="EMBL" id="JBHRSL010000002">
    <property type="protein sequence ID" value="MFC3050661.1"/>
    <property type="molecule type" value="Genomic_DNA"/>
</dbReference>
<evidence type="ECO:0000313" key="9">
    <source>
        <dbReference type="Proteomes" id="UP001595444"/>
    </source>
</evidence>
<proteinExistence type="inferred from homology"/>
<dbReference type="InterPro" id="IPR029058">
    <property type="entry name" value="AB_hydrolase_fold"/>
</dbReference>
<dbReference type="SUPFAM" id="SSF53474">
    <property type="entry name" value="alpha/beta-Hydrolases"/>
    <property type="match status" value="1"/>
</dbReference>
<dbReference type="InterPro" id="IPR000801">
    <property type="entry name" value="Esterase-like"/>
</dbReference>
<comment type="similarity">
    <text evidence="1 7">Belongs to the esterase D family.</text>
</comment>
<dbReference type="Gene3D" id="3.40.50.1820">
    <property type="entry name" value="alpha/beta hydrolase"/>
    <property type="match status" value="1"/>
</dbReference>
<dbReference type="RefSeq" id="WP_194212855.1">
    <property type="nucleotide sequence ID" value="NZ_CP061205.1"/>
</dbReference>
<keyword evidence="3 7" id="KW-0719">Serine esterase</keyword>
<dbReference type="EC" id="3.1.2.12" evidence="2 6"/>
<evidence type="ECO:0000256" key="5">
    <source>
        <dbReference type="ARBA" id="ARBA00047590"/>
    </source>
</evidence>
<dbReference type="PANTHER" id="PTHR10061">
    <property type="entry name" value="S-FORMYLGLUTATHIONE HYDROLASE"/>
    <property type="match status" value="1"/>
</dbReference>
<reference evidence="9" key="1">
    <citation type="journal article" date="2019" name="Int. J. Syst. Evol. Microbiol.">
        <title>The Global Catalogue of Microorganisms (GCM) 10K type strain sequencing project: providing services to taxonomists for standard genome sequencing and annotation.</title>
        <authorList>
            <consortium name="The Broad Institute Genomics Platform"/>
            <consortium name="The Broad Institute Genome Sequencing Center for Infectious Disease"/>
            <person name="Wu L."/>
            <person name="Ma J."/>
        </authorList>
    </citation>
    <scope>NUCLEOTIDE SEQUENCE [LARGE SCALE GENOMIC DNA]</scope>
    <source>
        <strain evidence="9">KCTC 62164</strain>
    </source>
</reference>
<evidence type="ECO:0000256" key="3">
    <source>
        <dbReference type="ARBA" id="ARBA00022487"/>
    </source>
</evidence>
<evidence type="ECO:0000256" key="4">
    <source>
        <dbReference type="ARBA" id="ARBA00022801"/>
    </source>
</evidence>
<accession>A0ABV7D0W4</accession>
<evidence type="ECO:0000313" key="8">
    <source>
        <dbReference type="EMBL" id="MFC3050661.1"/>
    </source>
</evidence>
<dbReference type="Pfam" id="PF00756">
    <property type="entry name" value="Esterase"/>
    <property type="match status" value="1"/>
</dbReference>